<evidence type="ECO:0000259" key="2">
    <source>
        <dbReference type="Pfam" id="PF14130"/>
    </source>
</evidence>
<comment type="caution">
    <text evidence="3">The sequence shown here is derived from an EMBL/GenBank/DDBJ whole genome shotgun (WGS) entry which is preliminary data.</text>
</comment>
<proteinExistence type="predicted"/>
<name>A0A3M6HHC9_PSEAJ</name>
<dbReference type="Proteomes" id="UP000271531">
    <property type="component" value="Unassembled WGS sequence"/>
</dbReference>
<sequence>MAKIAMDVEMEPNDAGGVAAKHGFIFQDCVAAYYVTQMLRDKTIQRVRCEVTDDIDVVFDDFVEFVQVKTTTKTLWARSDLVVLSSGTGNKKIKYSSIMHKSMQCEPTLSVPRKFRIVTEHPTNVTLEYLLIDREERDGKAGRGDLVDYLNSKTSDYVAPSGVDVATWVDAACWEVFRTMREIELLGIRNIRLASYDLHGVLLSTEASAENIWQGILDTITRKGALSRKIHSVDSKSYLRADLNAWFQVLVEEDQMRAGRKVYVKRQLPHILVPFRSSLATPCAKRNGHVLHQQYSFKRYRYKHIVDNVCKWLDEVFLRPNELADIHKLSLVEQSQRLKNTVFASLADVRSLLGRVLLHATIRQMHASQPIPCLLYLEGKGEEKILENVHIVRRDPEGDQLWVGFSELVTAANITTRLPEIRQQLYEEIVESFSNARGKILDIKDDEYLLRHDIDMILDESNPFDAHLDRFKFLLFVGYDSSLLTDPETPGHEDHLERETTALFEIFADDLKRDPTFAELAIDVFIYPAPCLETLTQLVDKKVREAI</sequence>
<evidence type="ECO:0000259" key="1">
    <source>
        <dbReference type="Pfam" id="PF08878"/>
    </source>
</evidence>
<gene>
    <name evidence="3" type="ORF">ALP03_01025</name>
</gene>
<dbReference type="InterPro" id="IPR025382">
    <property type="entry name" value="Cap4-like_endonuclease_dom"/>
</dbReference>
<dbReference type="InterPro" id="IPR014976">
    <property type="entry name" value="AbpA_HamA_C"/>
</dbReference>
<dbReference type="GO" id="GO:0004518">
    <property type="term" value="F:nuclease activity"/>
    <property type="evidence" value="ECO:0007669"/>
    <property type="project" value="InterPro"/>
</dbReference>
<dbReference type="AlphaFoldDB" id="A0A3M6HHC9"/>
<dbReference type="Pfam" id="PF08878">
    <property type="entry name" value="HamA"/>
    <property type="match status" value="1"/>
</dbReference>
<accession>A0A3M6HHC9</accession>
<evidence type="ECO:0008006" key="5">
    <source>
        <dbReference type="Google" id="ProtNLM"/>
    </source>
</evidence>
<protein>
    <recommendedName>
        <fullName evidence="5">DUF4297 domain-containing protein</fullName>
    </recommendedName>
</protein>
<feature type="domain" description="CD-NTase associated protein 4-like DNA endonuclease" evidence="2">
    <location>
        <begin position="16"/>
        <end position="224"/>
    </location>
</feature>
<dbReference type="Pfam" id="PF14130">
    <property type="entry name" value="Cap4_nuclease"/>
    <property type="match status" value="1"/>
</dbReference>
<organism evidence="3 4">
    <name type="scientific">Pseudomonas amygdali pv. tabaci</name>
    <name type="common">Pseudomonas syringae pv. tabaci</name>
    <dbReference type="NCBI Taxonomy" id="322"/>
    <lineage>
        <taxon>Bacteria</taxon>
        <taxon>Pseudomonadati</taxon>
        <taxon>Pseudomonadota</taxon>
        <taxon>Gammaproteobacteria</taxon>
        <taxon>Pseudomonadales</taxon>
        <taxon>Pseudomonadaceae</taxon>
        <taxon>Pseudomonas</taxon>
        <taxon>Pseudomonas amygdali</taxon>
    </lineage>
</organism>
<feature type="domain" description="Anti-bacteriophage protein A/HamA C-terminal" evidence="1">
    <location>
        <begin position="285"/>
        <end position="542"/>
    </location>
</feature>
<reference evidence="3 4" key="1">
    <citation type="submission" date="2018-08" db="EMBL/GenBank/DDBJ databases">
        <title>Recombination of ecologically and evolutionarily significant loci maintains genetic cohesion in the Pseudomonas syringae species complex.</title>
        <authorList>
            <person name="Dillon M."/>
            <person name="Thakur S."/>
            <person name="Almeida R.N.D."/>
            <person name="Weir B.S."/>
            <person name="Guttman D.S."/>
        </authorList>
    </citation>
    <scope>NUCLEOTIDE SEQUENCE [LARGE SCALE GENOMIC DNA]</scope>
    <source>
        <strain evidence="3 4">ICMP 4525</strain>
    </source>
</reference>
<evidence type="ECO:0000313" key="3">
    <source>
        <dbReference type="EMBL" id="RMW04298.1"/>
    </source>
</evidence>
<dbReference type="EMBL" id="RBVA01000350">
    <property type="protein sequence ID" value="RMW04298.1"/>
    <property type="molecule type" value="Genomic_DNA"/>
</dbReference>
<evidence type="ECO:0000313" key="4">
    <source>
        <dbReference type="Proteomes" id="UP000271531"/>
    </source>
</evidence>